<dbReference type="WBParaSite" id="PS1159_v2.g19303.t1">
    <property type="protein sequence ID" value="PS1159_v2.g19303.t1"/>
    <property type="gene ID" value="PS1159_v2.g19303"/>
</dbReference>
<accession>A0AC35FNZ3</accession>
<evidence type="ECO:0000313" key="2">
    <source>
        <dbReference type="WBParaSite" id="PS1159_v2.g19303.t1"/>
    </source>
</evidence>
<proteinExistence type="predicted"/>
<dbReference type="Proteomes" id="UP000887580">
    <property type="component" value="Unplaced"/>
</dbReference>
<sequence length="387" mass="45696">MSLYFEERMNEQKEDDPENDKITFNILIIIEFPLQNKVEEDREYNYANKRVTSYNMTSIVWDINLTNEDFSISCPIDYLWNPAGSVSYILYSDNEMQNELYSSQKIPLITVEEDDMTKFETPEGFWTNFNDEFVKGNVAKLVTFVELILPAKIFCQPFDLPLHPLNMEHCNGYPEDIKKDFRFKFLMDSDFTIKCPNDYSMPASKMALNLTSNFMRQYFEESKENEIIVEHEIDVVKAVIFYLHSLSFKMPKTYNLDFAERLLKAIDFFDHENKDDIKSCIEQSLGQKLAEDHVNFDSILQWLRLSIQHRFYFLLDTIQAIIANKFYHQWDQTFHPDGTDLTALYENQLFRDIFGPHGQNENLAFKTVFSIYQTFVSLSLLNPVLLD</sequence>
<protein>
    <submittedName>
        <fullName evidence="2">BTB domain-containing protein</fullName>
    </submittedName>
</protein>
<name>A0AC35FNZ3_9BILA</name>
<reference evidence="2" key="1">
    <citation type="submission" date="2022-11" db="UniProtKB">
        <authorList>
            <consortium name="WormBaseParasite"/>
        </authorList>
    </citation>
    <scope>IDENTIFICATION</scope>
</reference>
<evidence type="ECO:0000313" key="1">
    <source>
        <dbReference type="Proteomes" id="UP000887580"/>
    </source>
</evidence>
<organism evidence="1 2">
    <name type="scientific">Panagrolaimus sp. PS1159</name>
    <dbReference type="NCBI Taxonomy" id="55785"/>
    <lineage>
        <taxon>Eukaryota</taxon>
        <taxon>Metazoa</taxon>
        <taxon>Ecdysozoa</taxon>
        <taxon>Nematoda</taxon>
        <taxon>Chromadorea</taxon>
        <taxon>Rhabditida</taxon>
        <taxon>Tylenchina</taxon>
        <taxon>Panagrolaimomorpha</taxon>
        <taxon>Panagrolaimoidea</taxon>
        <taxon>Panagrolaimidae</taxon>
        <taxon>Panagrolaimus</taxon>
    </lineage>
</organism>